<sequence length="368" mass="40691">MLRKQALNNLSLTVPKNRKPKFELTLSIVDLTNIPLVVGHVCVKWHLPSSSAAEHRGRTDKTKIRDHKATWDYRKALSVRLTIDKNQALQPCDIHFEILQEYDSGKGGRVHLGNVRLNLAEYTNVPEASVDDSQEGEDGMITRRYLMQDSKVNATLKVGIAMKQVDGDPNFIPPPLKSAMVIGGIAGIMNAEAGETEDMPSIASKSRDLAEAQDTYRRTLAATWACERGELPPDELIEDLFSGGDGGKMNVPPALRKFGESLRPSSPRDDSSTSSDADSKRGLVNNLLTPDMARKGHRRGGSGNEPSNSQNSIASGVSGRGSIEQQMQHSQPGHHSHHHHRRRGQGDFREITEFDLRDDLRSWQVQAQ</sequence>
<dbReference type="EMBL" id="JAPDRQ010000139">
    <property type="protein sequence ID" value="KAJ9653838.1"/>
    <property type="molecule type" value="Genomic_DNA"/>
</dbReference>
<keyword evidence="2" id="KW-1185">Reference proteome</keyword>
<evidence type="ECO:0000313" key="2">
    <source>
        <dbReference type="Proteomes" id="UP001172386"/>
    </source>
</evidence>
<protein>
    <submittedName>
        <fullName evidence="1">Uncharacterized protein</fullName>
    </submittedName>
</protein>
<organism evidence="1 2">
    <name type="scientific">Neophaeococcomyces mojaviensis</name>
    <dbReference type="NCBI Taxonomy" id="3383035"/>
    <lineage>
        <taxon>Eukaryota</taxon>
        <taxon>Fungi</taxon>
        <taxon>Dikarya</taxon>
        <taxon>Ascomycota</taxon>
        <taxon>Pezizomycotina</taxon>
        <taxon>Eurotiomycetes</taxon>
        <taxon>Chaetothyriomycetidae</taxon>
        <taxon>Chaetothyriales</taxon>
        <taxon>Chaetothyriales incertae sedis</taxon>
        <taxon>Neophaeococcomyces</taxon>
    </lineage>
</organism>
<name>A0ACC3A1B9_9EURO</name>
<proteinExistence type="predicted"/>
<accession>A0ACC3A1B9</accession>
<dbReference type="Proteomes" id="UP001172386">
    <property type="component" value="Unassembled WGS sequence"/>
</dbReference>
<reference evidence="1" key="1">
    <citation type="submission" date="2022-10" db="EMBL/GenBank/DDBJ databases">
        <title>Culturing micro-colonial fungi from biological soil crusts in the Mojave desert and describing Neophaeococcomyces mojavensis, and introducing the new genera and species Taxawa tesnikishii.</title>
        <authorList>
            <person name="Kurbessoian T."/>
            <person name="Stajich J.E."/>
        </authorList>
    </citation>
    <scope>NUCLEOTIDE SEQUENCE</scope>
    <source>
        <strain evidence="1">JES_112</strain>
    </source>
</reference>
<evidence type="ECO:0000313" key="1">
    <source>
        <dbReference type="EMBL" id="KAJ9653838.1"/>
    </source>
</evidence>
<gene>
    <name evidence="1" type="ORF">H2198_007004</name>
</gene>
<comment type="caution">
    <text evidence="1">The sequence shown here is derived from an EMBL/GenBank/DDBJ whole genome shotgun (WGS) entry which is preliminary data.</text>
</comment>